<feature type="region of interest" description="Disordered" evidence="5">
    <location>
        <begin position="334"/>
        <end position="354"/>
    </location>
</feature>
<keyword evidence="6" id="KW-0812">Transmembrane</keyword>
<dbReference type="InterPro" id="IPR016187">
    <property type="entry name" value="CTDL_fold"/>
</dbReference>
<protein>
    <submittedName>
        <fullName evidence="9">SUSD5 protein</fullName>
    </submittedName>
</protein>
<feature type="compositionally biased region" description="Basic and acidic residues" evidence="5">
    <location>
        <begin position="258"/>
        <end position="267"/>
    </location>
</feature>
<keyword evidence="6" id="KW-0472">Membrane</keyword>
<evidence type="ECO:0000259" key="7">
    <source>
        <dbReference type="PROSITE" id="PS50923"/>
    </source>
</evidence>
<sequence length="589" mass="64229">AAGKVFALESKNNSQGLDLAEAEKACVDLSARLATAEELKRAVLDCSFAGCTTGWLASGSTGTIICRKTGSKQQSVKAIDVKIETDPFVNDQYDAFCVKDEDKPCGDPPSFPHTILHGHTGFEMGDELLYVCAQGYVMGNKETAFTLLCDSCGEWYGQVQACVKDETEAHIDYEDNFPDDRSIPLVENEHVNGKGEIEQEQLSFSKSSEEGRTGSTKDVTQDTDTSEKGSRAPTESPVSLLSQKNLFWFPSEAFSEPESEKETDDSTKAQFSEGDNHIGVKTAYDEPGAKMFYDSEDFPIGPILTTNDTKAEIDAVAITDESWLDGYPVTQEVVEDDEEEGDKVDGSMGTEDDVVLTTDQPNHVEVRKSGNGSPAPEEGLTQIVAATTRIDDEGAKETLVPLTSVSGLENLSVSRGYDAAAWDHPTTFPETVTQEPSTTILFDITSLKTSMSETSVMVSPSDHTPYAEPKEITTYPAQVATTAPAPDIITDTSSQELGEQENLTQGLGEMPIPTSEPCQGEDCPKSSKGAIIAVIVILLCLLLVAAVLAVWFFKKRQQKNSVYKLNGRCQPRHHCYHHYHQQHIEMQKV</sequence>
<dbReference type="FunFam" id="3.10.100.10:FF:000058">
    <property type="entry name" value="Sushi domain-containing protein 5"/>
    <property type="match status" value="1"/>
</dbReference>
<dbReference type="InterPro" id="IPR000538">
    <property type="entry name" value="Link_dom"/>
</dbReference>
<evidence type="ECO:0000256" key="6">
    <source>
        <dbReference type="SAM" id="Phobius"/>
    </source>
</evidence>
<evidence type="ECO:0000256" key="2">
    <source>
        <dbReference type="ARBA" id="ARBA00022729"/>
    </source>
</evidence>
<dbReference type="InterPro" id="IPR035976">
    <property type="entry name" value="Sushi/SCR/CCP_sf"/>
</dbReference>
<feature type="domain" description="Link" evidence="8">
    <location>
        <begin position="4"/>
        <end position="99"/>
    </location>
</feature>
<evidence type="ECO:0000256" key="4">
    <source>
        <dbReference type="PROSITE-ProRule" id="PRU00302"/>
    </source>
</evidence>
<keyword evidence="10" id="KW-1185">Reference proteome</keyword>
<dbReference type="Pfam" id="PF00193">
    <property type="entry name" value="Xlink"/>
    <property type="match status" value="1"/>
</dbReference>
<keyword evidence="6" id="KW-1133">Transmembrane helix</keyword>
<dbReference type="Gene3D" id="2.10.70.10">
    <property type="entry name" value="Complement Module, domain 1"/>
    <property type="match status" value="1"/>
</dbReference>
<keyword evidence="2" id="KW-0732">Signal</keyword>
<dbReference type="PANTHER" id="PTHR32493:SF0">
    <property type="entry name" value="SUSHI DOMAIN-CONTAINING PROTEIN 5"/>
    <property type="match status" value="1"/>
</dbReference>
<dbReference type="PANTHER" id="PTHR32493">
    <property type="entry name" value="SUSHI DOMAIN-CONTAINING PROTEIN 5"/>
    <property type="match status" value="1"/>
</dbReference>
<dbReference type="GO" id="GO:0007155">
    <property type="term" value="P:cell adhesion"/>
    <property type="evidence" value="ECO:0007669"/>
    <property type="project" value="InterPro"/>
</dbReference>
<dbReference type="SUPFAM" id="SSF56436">
    <property type="entry name" value="C-type lectin-like"/>
    <property type="match status" value="1"/>
</dbReference>
<organism evidence="9 10">
    <name type="scientific">Grus americana</name>
    <name type="common">Whooping crane</name>
    <dbReference type="NCBI Taxonomy" id="9117"/>
    <lineage>
        <taxon>Eukaryota</taxon>
        <taxon>Metazoa</taxon>
        <taxon>Chordata</taxon>
        <taxon>Craniata</taxon>
        <taxon>Vertebrata</taxon>
        <taxon>Euteleostomi</taxon>
        <taxon>Archelosauria</taxon>
        <taxon>Archosauria</taxon>
        <taxon>Dinosauria</taxon>
        <taxon>Saurischia</taxon>
        <taxon>Theropoda</taxon>
        <taxon>Coelurosauria</taxon>
        <taxon>Aves</taxon>
        <taxon>Neognathae</taxon>
        <taxon>Neoaves</taxon>
        <taxon>Gruiformes</taxon>
        <taxon>Gruidae</taxon>
        <taxon>Grus</taxon>
    </lineage>
</organism>
<feature type="non-terminal residue" evidence="9">
    <location>
        <position position="1"/>
    </location>
</feature>
<comment type="caution">
    <text evidence="9">The sequence shown here is derived from an EMBL/GenBank/DDBJ whole genome shotgun (WGS) entry which is preliminary data.</text>
</comment>
<dbReference type="InterPro" id="IPR016186">
    <property type="entry name" value="C-type_lectin-like/link_sf"/>
</dbReference>
<evidence type="ECO:0000256" key="3">
    <source>
        <dbReference type="ARBA" id="ARBA00023157"/>
    </source>
</evidence>
<keyword evidence="1 4" id="KW-0768">Sushi</keyword>
<dbReference type="PROSITE" id="PS50923">
    <property type="entry name" value="SUSHI"/>
    <property type="match status" value="1"/>
</dbReference>
<dbReference type="InterPro" id="IPR053298">
    <property type="entry name" value="Sushi_domain_protein"/>
</dbReference>
<dbReference type="FunFam" id="2.10.70.10:FF:000050">
    <property type="entry name" value="sushi domain-containing protein 5"/>
    <property type="match status" value="1"/>
</dbReference>
<feature type="region of interest" description="Disordered" evidence="5">
    <location>
        <begin position="192"/>
        <end position="238"/>
    </location>
</feature>
<accession>A0A850TZF0</accession>
<evidence type="ECO:0000256" key="1">
    <source>
        <dbReference type="ARBA" id="ARBA00022659"/>
    </source>
</evidence>
<dbReference type="AlphaFoldDB" id="A0A850TZF0"/>
<dbReference type="Pfam" id="PF00084">
    <property type="entry name" value="Sushi"/>
    <property type="match status" value="1"/>
</dbReference>
<dbReference type="GO" id="GO:0005540">
    <property type="term" value="F:hyaluronic acid binding"/>
    <property type="evidence" value="ECO:0007669"/>
    <property type="project" value="InterPro"/>
</dbReference>
<feature type="region of interest" description="Disordered" evidence="5">
    <location>
        <begin position="254"/>
        <end position="274"/>
    </location>
</feature>
<evidence type="ECO:0000313" key="9">
    <source>
        <dbReference type="EMBL" id="NWH23682.1"/>
    </source>
</evidence>
<keyword evidence="3" id="KW-1015">Disulfide bond</keyword>
<dbReference type="SMART" id="SM00032">
    <property type="entry name" value="CCP"/>
    <property type="match status" value="1"/>
</dbReference>
<proteinExistence type="predicted"/>
<dbReference type="Gene3D" id="3.10.100.10">
    <property type="entry name" value="Mannose-Binding Protein A, subunit A"/>
    <property type="match status" value="1"/>
</dbReference>
<dbReference type="CDD" id="cd00033">
    <property type="entry name" value="CCP"/>
    <property type="match status" value="1"/>
</dbReference>
<gene>
    <name evidence="9" type="primary">Susd5</name>
    <name evidence="9" type="ORF">GRUAME_R08316</name>
</gene>
<dbReference type="EMBL" id="WEIX01010228">
    <property type="protein sequence ID" value="NWH23682.1"/>
    <property type="molecule type" value="Genomic_DNA"/>
</dbReference>
<feature type="non-terminal residue" evidence="9">
    <location>
        <position position="589"/>
    </location>
</feature>
<feature type="domain" description="Sushi" evidence="7">
    <location>
        <begin position="103"/>
        <end position="164"/>
    </location>
</feature>
<evidence type="ECO:0000256" key="5">
    <source>
        <dbReference type="SAM" id="MobiDB-lite"/>
    </source>
</evidence>
<comment type="caution">
    <text evidence="4">Lacks conserved residue(s) required for the propagation of feature annotation.</text>
</comment>
<name>A0A850TZF0_GRUAM</name>
<evidence type="ECO:0000259" key="8">
    <source>
        <dbReference type="PROSITE" id="PS50963"/>
    </source>
</evidence>
<evidence type="ECO:0000313" key="10">
    <source>
        <dbReference type="Proteomes" id="UP000640762"/>
    </source>
</evidence>
<dbReference type="GO" id="GO:0007219">
    <property type="term" value="P:Notch signaling pathway"/>
    <property type="evidence" value="ECO:0007669"/>
    <property type="project" value="TreeGrafter"/>
</dbReference>
<reference evidence="9" key="1">
    <citation type="submission" date="2019-10" db="EMBL/GenBank/DDBJ databases">
        <title>Bird 10,000 Genomes (B10K) Project - Family phase.</title>
        <authorList>
            <person name="Zhang G."/>
        </authorList>
    </citation>
    <scope>NUCLEOTIDE SEQUENCE</scope>
    <source>
        <strain evidence="9">B10K-DU-012-65</strain>
        <tissue evidence="9">Muscle</tissue>
    </source>
</reference>
<dbReference type="InterPro" id="IPR000436">
    <property type="entry name" value="Sushi_SCR_CCP_dom"/>
</dbReference>
<dbReference type="Proteomes" id="UP000640762">
    <property type="component" value="Unassembled WGS sequence"/>
</dbReference>
<dbReference type="PROSITE" id="PS50963">
    <property type="entry name" value="LINK_2"/>
    <property type="match status" value="1"/>
</dbReference>
<feature type="transmembrane region" description="Helical" evidence="6">
    <location>
        <begin position="530"/>
        <end position="553"/>
    </location>
</feature>
<dbReference type="SUPFAM" id="SSF57535">
    <property type="entry name" value="Complement control module/SCR domain"/>
    <property type="match status" value="1"/>
</dbReference>
<dbReference type="SMART" id="SM00445">
    <property type="entry name" value="LINK"/>
    <property type="match status" value="1"/>
</dbReference>